<gene>
    <name evidence="8" type="ORF">TcWFU_007490</name>
</gene>
<dbReference type="PANTHER" id="PTHR23122">
    <property type="entry name" value="MEMBRANE-ASSOCIATED GUANYLATE KINASE MAGUK"/>
    <property type="match status" value="1"/>
</dbReference>
<dbReference type="Pfam" id="PF00595">
    <property type="entry name" value="PDZ"/>
    <property type="match status" value="1"/>
</dbReference>
<feature type="compositionally biased region" description="Basic residues" evidence="4">
    <location>
        <begin position="285"/>
        <end position="308"/>
    </location>
</feature>
<dbReference type="Gene3D" id="3.40.50.300">
    <property type="entry name" value="P-loop containing nucleotide triphosphate hydrolases"/>
    <property type="match status" value="1"/>
</dbReference>
<dbReference type="Proteomes" id="UP001651158">
    <property type="component" value="Unassembled WGS sequence"/>
</dbReference>
<dbReference type="SMART" id="SM00228">
    <property type="entry name" value="PDZ"/>
    <property type="match status" value="1"/>
</dbReference>
<evidence type="ECO:0000313" key="9">
    <source>
        <dbReference type="Proteomes" id="UP001651158"/>
    </source>
</evidence>
<dbReference type="PROSITE" id="PS50052">
    <property type="entry name" value="GUANYLATE_KINASE_2"/>
    <property type="match status" value="1"/>
</dbReference>
<dbReference type="InterPro" id="IPR008144">
    <property type="entry name" value="Guanylate_kin-like_dom"/>
</dbReference>
<dbReference type="InterPro" id="IPR027417">
    <property type="entry name" value="P-loop_NTPase"/>
</dbReference>
<dbReference type="SUPFAM" id="SSF50156">
    <property type="entry name" value="PDZ domain-like"/>
    <property type="match status" value="1"/>
</dbReference>
<dbReference type="InterPro" id="IPR050716">
    <property type="entry name" value="MAGUK"/>
</dbReference>
<evidence type="ECO:0000256" key="1">
    <source>
        <dbReference type="ARBA" id="ARBA00007014"/>
    </source>
</evidence>
<evidence type="ECO:0000256" key="2">
    <source>
        <dbReference type="ARBA" id="ARBA00022443"/>
    </source>
</evidence>
<keyword evidence="2 3" id="KW-0728">SH3 domain</keyword>
<protein>
    <submittedName>
        <fullName evidence="8">Peripheral plasma membrane protein CASK</fullName>
    </submittedName>
</protein>
<dbReference type="SMART" id="SM00326">
    <property type="entry name" value="SH3"/>
    <property type="match status" value="1"/>
</dbReference>
<dbReference type="InterPro" id="IPR036028">
    <property type="entry name" value="SH3-like_dom_sf"/>
</dbReference>
<dbReference type="SUPFAM" id="SSF52540">
    <property type="entry name" value="P-loop containing nucleoside triphosphate hydrolases"/>
    <property type="match status" value="1"/>
</dbReference>
<feature type="domain" description="Guanylate kinase-like" evidence="6">
    <location>
        <begin position="423"/>
        <end position="602"/>
    </location>
</feature>
<feature type="compositionally biased region" description="Low complexity" evidence="4">
    <location>
        <begin position="373"/>
        <end position="390"/>
    </location>
</feature>
<feature type="domain" description="PDZ" evidence="7">
    <location>
        <begin position="57"/>
        <end position="138"/>
    </location>
</feature>
<name>A0ABR4QHZ0_9CEST</name>
<evidence type="ECO:0000259" key="6">
    <source>
        <dbReference type="PROSITE" id="PS50052"/>
    </source>
</evidence>
<dbReference type="Pfam" id="PF00625">
    <property type="entry name" value="Guanylate_kin"/>
    <property type="match status" value="1"/>
</dbReference>
<keyword evidence="9" id="KW-1185">Reference proteome</keyword>
<feature type="domain" description="SH3" evidence="5">
    <location>
        <begin position="144"/>
        <end position="216"/>
    </location>
</feature>
<feature type="compositionally biased region" description="Polar residues" evidence="4">
    <location>
        <begin position="313"/>
        <end position="322"/>
    </location>
</feature>
<sequence length="616" mass="68998">MHSGFNANNNTDLEGASHLHRCERCHAALTVPCCHNSTNLHRRPVERASHHRANIRFVEVRKAKGEALGLTLRSSASGRCIIARIIHGGLIHKTGLLHVRDEILEINGNPVTGHSIESVQQYLLSSESVVVLKIAPSLKGQKPAYQMHVRAMFDYDPREDLELPCPELGQSFKVGDILEIVDAADFTWWQARQYKAGSEPTPAGLIPSADLEESRVVRATNAMQSALAADSLNATNHTNHISSLLNLLAPRKMPRSSTSNSITGGSGLNGLPTNLERSLSQWMPFRRRSGHRRHRSVSRRRPTSRRRGWTAGRSHSSETFSFAQEDEEEREMRGDDEFGLRQNGHYCEEISSVGSTIPSRTCSRCNSILRTNTSTSTTTTTTTTASAGTSRRPPGWSECAAFLFSEVAFSAYEEVTKVRNFHHRCLVILGAHGVGRRALRKALVRTRPDLFAHVIPHTTRKPEATERNGAHYYFVQEEEMAADIVSREFLEYGQRKNILFGIRLDSVRAVIATGRMPVLDVEPRALRILRSAEFAPLVVLLVPPPLSRLLSQDGQRDMLDGSLTRLVQESEVLEYVYRPYVDRVVVHRGVEESVDEVVELVNDSRCERWVPIGWTY</sequence>
<dbReference type="EMBL" id="JAKROA010000003">
    <property type="protein sequence ID" value="KAL5109215.1"/>
    <property type="molecule type" value="Genomic_DNA"/>
</dbReference>
<dbReference type="InterPro" id="IPR008145">
    <property type="entry name" value="GK/Ca_channel_bsu"/>
</dbReference>
<evidence type="ECO:0000259" key="5">
    <source>
        <dbReference type="PROSITE" id="PS50002"/>
    </source>
</evidence>
<proteinExistence type="inferred from homology"/>
<comment type="similarity">
    <text evidence="1">Belongs to the MAGUK family.</text>
</comment>
<reference evidence="8 9" key="1">
    <citation type="journal article" date="2022" name="Front. Cell. Infect. Microbiol.">
        <title>The Genomes of Two Strains of Taenia crassiceps the Animal Model for the Study of Human Cysticercosis.</title>
        <authorList>
            <person name="Bobes R.J."/>
            <person name="Estrada K."/>
            <person name="Rios-Valencia D.G."/>
            <person name="Calderon-Gallegos A."/>
            <person name="de la Torre P."/>
            <person name="Carrero J.C."/>
            <person name="Sanchez-Flores A."/>
            <person name="Laclette J.P."/>
        </authorList>
    </citation>
    <scope>NUCLEOTIDE SEQUENCE [LARGE SCALE GENOMIC DNA]</scope>
    <source>
        <strain evidence="8">WFUcys</strain>
    </source>
</reference>
<evidence type="ECO:0000313" key="8">
    <source>
        <dbReference type="EMBL" id="KAL5109215.1"/>
    </source>
</evidence>
<dbReference type="Gene3D" id="2.30.42.10">
    <property type="match status" value="1"/>
</dbReference>
<dbReference type="PROSITE" id="PS50002">
    <property type="entry name" value="SH3"/>
    <property type="match status" value="1"/>
</dbReference>
<dbReference type="CDD" id="cd11862">
    <property type="entry name" value="SH3_MPP"/>
    <property type="match status" value="1"/>
</dbReference>
<dbReference type="Gene3D" id="2.30.30.40">
    <property type="entry name" value="SH3 Domains"/>
    <property type="match status" value="1"/>
</dbReference>
<accession>A0ABR4QHZ0</accession>
<dbReference type="PROSITE" id="PS50106">
    <property type="entry name" value="PDZ"/>
    <property type="match status" value="1"/>
</dbReference>
<dbReference type="SUPFAM" id="SSF50044">
    <property type="entry name" value="SH3-domain"/>
    <property type="match status" value="1"/>
</dbReference>
<evidence type="ECO:0000256" key="4">
    <source>
        <dbReference type="SAM" id="MobiDB-lite"/>
    </source>
</evidence>
<evidence type="ECO:0000259" key="7">
    <source>
        <dbReference type="PROSITE" id="PS50106"/>
    </source>
</evidence>
<comment type="caution">
    <text evidence="8">The sequence shown here is derived from an EMBL/GenBank/DDBJ whole genome shotgun (WGS) entry which is preliminary data.</text>
</comment>
<organism evidence="8 9">
    <name type="scientific">Taenia crassiceps</name>
    <dbReference type="NCBI Taxonomy" id="6207"/>
    <lineage>
        <taxon>Eukaryota</taxon>
        <taxon>Metazoa</taxon>
        <taxon>Spiralia</taxon>
        <taxon>Lophotrochozoa</taxon>
        <taxon>Platyhelminthes</taxon>
        <taxon>Cestoda</taxon>
        <taxon>Eucestoda</taxon>
        <taxon>Cyclophyllidea</taxon>
        <taxon>Taeniidae</taxon>
        <taxon>Taenia</taxon>
    </lineage>
</organism>
<feature type="region of interest" description="Disordered" evidence="4">
    <location>
        <begin position="252"/>
        <end position="334"/>
    </location>
</feature>
<dbReference type="SMART" id="SM00072">
    <property type="entry name" value="GuKc"/>
    <property type="match status" value="1"/>
</dbReference>
<dbReference type="InterPro" id="IPR036034">
    <property type="entry name" value="PDZ_sf"/>
</dbReference>
<feature type="region of interest" description="Disordered" evidence="4">
    <location>
        <begin position="373"/>
        <end position="392"/>
    </location>
</feature>
<dbReference type="InterPro" id="IPR001452">
    <property type="entry name" value="SH3_domain"/>
</dbReference>
<evidence type="ECO:0000256" key="3">
    <source>
        <dbReference type="PROSITE-ProRule" id="PRU00192"/>
    </source>
</evidence>
<dbReference type="InterPro" id="IPR001478">
    <property type="entry name" value="PDZ"/>
</dbReference>